<name>S4YPZ2_SERPL</name>
<accession>S4YPZ2</accession>
<dbReference type="AlphaFoldDB" id="S4YPZ2"/>
<proteinExistence type="predicted"/>
<reference evidence="1 2" key="1">
    <citation type="journal article" date="2013" name="Genome Announc.">
        <title>Genome Sequence of Serratia plymuthica Strain S13, an Endophyte with Germination- and Plant-Growth-Promoting Activity from the Flower of Styrian Oil Pumpkin.</title>
        <authorList>
            <person name="Muller H."/>
            <person name="Furnkranz M."/>
            <person name="Grube M."/>
            <person name="Berg G."/>
        </authorList>
    </citation>
    <scope>NUCLEOTIDE SEQUENCE [LARGE SCALE GENOMIC DNA]</scope>
    <source>
        <strain evidence="1">S13</strain>
    </source>
</reference>
<dbReference type="HOGENOM" id="CLU_3173107_0_0_6"/>
<evidence type="ECO:0000313" key="2">
    <source>
        <dbReference type="Proteomes" id="UP000014900"/>
    </source>
</evidence>
<protein>
    <submittedName>
        <fullName evidence="1">Uncharacterized protein</fullName>
    </submittedName>
</protein>
<sequence>MMPSHVMLYYNNNYAPHGRADQVQNAATGELMRVVCIKRMKQKKKAA</sequence>
<dbReference type="EMBL" id="CP006566">
    <property type="protein sequence ID" value="AGP46834.1"/>
    <property type="molecule type" value="Genomic_DNA"/>
</dbReference>
<evidence type="ECO:0000313" key="1">
    <source>
        <dbReference type="EMBL" id="AGP46834.1"/>
    </source>
</evidence>
<dbReference type="Proteomes" id="UP000014900">
    <property type="component" value="Chromosome"/>
</dbReference>
<gene>
    <name evidence="1" type="ORF">M621_05345</name>
</gene>
<organism evidence="1 2">
    <name type="scientific">Serratia plymuthica S13</name>
    <dbReference type="NCBI Taxonomy" id="1348660"/>
    <lineage>
        <taxon>Bacteria</taxon>
        <taxon>Pseudomonadati</taxon>
        <taxon>Pseudomonadota</taxon>
        <taxon>Gammaproteobacteria</taxon>
        <taxon>Enterobacterales</taxon>
        <taxon>Yersiniaceae</taxon>
        <taxon>Serratia</taxon>
    </lineage>
</organism>
<dbReference type="KEGG" id="sry:M621_05345"/>